<name>A0ABP8MM45_9BACT</name>
<dbReference type="Proteomes" id="UP001501175">
    <property type="component" value="Unassembled WGS sequence"/>
</dbReference>
<feature type="transmembrane region" description="Helical" evidence="1">
    <location>
        <begin position="39"/>
        <end position="56"/>
    </location>
</feature>
<dbReference type="Pfam" id="PF04892">
    <property type="entry name" value="VanZ"/>
    <property type="match status" value="1"/>
</dbReference>
<keyword evidence="1" id="KW-0472">Membrane</keyword>
<dbReference type="InterPro" id="IPR006976">
    <property type="entry name" value="VanZ-like"/>
</dbReference>
<keyword evidence="1" id="KW-1133">Transmembrane helix</keyword>
<dbReference type="EMBL" id="BAABHD010000022">
    <property type="protein sequence ID" value="GAA4452675.1"/>
    <property type="molecule type" value="Genomic_DNA"/>
</dbReference>
<evidence type="ECO:0000256" key="1">
    <source>
        <dbReference type="SAM" id="Phobius"/>
    </source>
</evidence>
<feature type="domain" description="VanZ-like" evidence="2">
    <location>
        <begin position="40"/>
        <end position="109"/>
    </location>
</feature>
<feature type="transmembrane region" description="Helical" evidence="1">
    <location>
        <begin position="92"/>
        <end position="110"/>
    </location>
</feature>
<feature type="transmembrane region" description="Helical" evidence="1">
    <location>
        <begin position="6"/>
        <end position="27"/>
    </location>
</feature>
<organism evidence="3 4">
    <name type="scientific">Nibrella saemangeumensis</name>
    <dbReference type="NCBI Taxonomy" id="1084526"/>
    <lineage>
        <taxon>Bacteria</taxon>
        <taxon>Pseudomonadati</taxon>
        <taxon>Bacteroidota</taxon>
        <taxon>Cytophagia</taxon>
        <taxon>Cytophagales</taxon>
        <taxon>Spirosomataceae</taxon>
        <taxon>Nibrella</taxon>
    </lineage>
</organism>
<protein>
    <recommendedName>
        <fullName evidence="2">VanZ-like domain-containing protein</fullName>
    </recommendedName>
</protein>
<dbReference type="RefSeq" id="WP_345242429.1">
    <property type="nucleotide sequence ID" value="NZ_BAABHD010000022.1"/>
</dbReference>
<accession>A0ABP8MM45</accession>
<keyword evidence="4" id="KW-1185">Reference proteome</keyword>
<evidence type="ECO:0000259" key="2">
    <source>
        <dbReference type="Pfam" id="PF04892"/>
    </source>
</evidence>
<gene>
    <name evidence="3" type="ORF">GCM10023189_16470</name>
</gene>
<keyword evidence="1" id="KW-0812">Transmembrane</keyword>
<proteinExistence type="predicted"/>
<dbReference type="PROSITE" id="PS51257">
    <property type="entry name" value="PROKAR_LIPOPROTEIN"/>
    <property type="match status" value="1"/>
</dbReference>
<comment type="caution">
    <text evidence="3">The sequence shown here is derived from an EMBL/GenBank/DDBJ whole genome shotgun (WGS) entry which is preliminary data.</text>
</comment>
<dbReference type="PANTHER" id="PTHR28008:SF1">
    <property type="entry name" value="DOMAIN PROTEIN, PUTATIVE (AFU_ORTHOLOGUE AFUA_3G10980)-RELATED"/>
    <property type="match status" value="1"/>
</dbReference>
<sequence>MKNASFRWWAAVIWTIIVFIGCSVPGPELPPITEEFNDKWMHVVIFLPVGFLWVWAGYRPLAVLLGGIGYGILIELFQGIAPINRSCDWRDALADALGVVVGVLLAWVLIRNRRESSTGQ</sequence>
<evidence type="ECO:0000313" key="4">
    <source>
        <dbReference type="Proteomes" id="UP001501175"/>
    </source>
</evidence>
<dbReference type="PANTHER" id="PTHR28008">
    <property type="entry name" value="DOMAIN PROTEIN, PUTATIVE (AFU_ORTHOLOGUE AFUA_3G10980)-RELATED"/>
    <property type="match status" value="1"/>
</dbReference>
<evidence type="ECO:0000313" key="3">
    <source>
        <dbReference type="EMBL" id="GAA4452675.1"/>
    </source>
</evidence>
<feature type="transmembrane region" description="Helical" evidence="1">
    <location>
        <begin position="62"/>
        <end position="80"/>
    </location>
</feature>
<reference evidence="4" key="1">
    <citation type="journal article" date="2019" name="Int. J. Syst. Evol. Microbiol.">
        <title>The Global Catalogue of Microorganisms (GCM) 10K type strain sequencing project: providing services to taxonomists for standard genome sequencing and annotation.</title>
        <authorList>
            <consortium name="The Broad Institute Genomics Platform"/>
            <consortium name="The Broad Institute Genome Sequencing Center for Infectious Disease"/>
            <person name="Wu L."/>
            <person name="Ma J."/>
        </authorList>
    </citation>
    <scope>NUCLEOTIDE SEQUENCE [LARGE SCALE GENOMIC DNA]</scope>
    <source>
        <strain evidence="4">JCM 17927</strain>
    </source>
</reference>